<name>A0ABN7W448_GIGMA</name>
<dbReference type="InterPro" id="IPR004147">
    <property type="entry name" value="ABC1_dom"/>
</dbReference>
<feature type="non-terminal residue" evidence="2">
    <location>
        <position position="1"/>
    </location>
</feature>
<dbReference type="EMBL" id="CAJVQB010029112">
    <property type="protein sequence ID" value="CAG8813569.1"/>
    <property type="molecule type" value="Genomic_DNA"/>
</dbReference>
<proteinExistence type="predicted"/>
<keyword evidence="3" id="KW-1185">Reference proteome</keyword>
<protein>
    <submittedName>
        <fullName evidence="2">2757_t:CDS:1</fullName>
    </submittedName>
</protein>
<sequence length="197" mass="22423">IQTHLSLASSYPVLECYGTTKDPDSAALNDIYKEGLIHRDLHSGNIIYNEENNFWKVEDFGLCIPINNAEELYYGPFAHNWWVLRTYESLNNGLPSLYLIRIGMKTSTYINNIEFVIRVVQQIKNNKIIPGYICQTSGYICSQTGQDSGPVENDLSTAITNLYRTIFPNNFTRLLGPLMMGLDNNNILKEIISDLTF</sequence>
<dbReference type="SUPFAM" id="SSF56112">
    <property type="entry name" value="Protein kinase-like (PK-like)"/>
    <property type="match status" value="1"/>
</dbReference>
<evidence type="ECO:0000259" key="1">
    <source>
        <dbReference type="Pfam" id="PF03109"/>
    </source>
</evidence>
<reference evidence="2 3" key="1">
    <citation type="submission" date="2021-06" db="EMBL/GenBank/DDBJ databases">
        <authorList>
            <person name="Kallberg Y."/>
            <person name="Tangrot J."/>
            <person name="Rosling A."/>
        </authorList>
    </citation>
    <scope>NUCLEOTIDE SEQUENCE [LARGE SCALE GENOMIC DNA]</scope>
    <source>
        <strain evidence="2 3">120-4 pot B 10/14</strain>
    </source>
</reference>
<comment type="caution">
    <text evidence="2">The sequence shown here is derived from an EMBL/GenBank/DDBJ whole genome shotgun (WGS) entry which is preliminary data.</text>
</comment>
<dbReference type="Gene3D" id="1.10.510.10">
    <property type="entry name" value="Transferase(Phosphotransferase) domain 1"/>
    <property type="match status" value="1"/>
</dbReference>
<evidence type="ECO:0000313" key="2">
    <source>
        <dbReference type="EMBL" id="CAG8813569.1"/>
    </source>
</evidence>
<dbReference type="Proteomes" id="UP000789901">
    <property type="component" value="Unassembled WGS sequence"/>
</dbReference>
<gene>
    <name evidence="2" type="ORF">GMARGA_LOCUS25819</name>
</gene>
<evidence type="ECO:0000313" key="3">
    <source>
        <dbReference type="Proteomes" id="UP000789901"/>
    </source>
</evidence>
<dbReference type="InterPro" id="IPR011009">
    <property type="entry name" value="Kinase-like_dom_sf"/>
</dbReference>
<dbReference type="Pfam" id="PF03109">
    <property type="entry name" value="ABC1"/>
    <property type="match status" value="1"/>
</dbReference>
<feature type="domain" description="ABC1 atypical kinase-like" evidence="1">
    <location>
        <begin position="27"/>
        <end position="73"/>
    </location>
</feature>
<organism evidence="2 3">
    <name type="scientific">Gigaspora margarita</name>
    <dbReference type="NCBI Taxonomy" id="4874"/>
    <lineage>
        <taxon>Eukaryota</taxon>
        <taxon>Fungi</taxon>
        <taxon>Fungi incertae sedis</taxon>
        <taxon>Mucoromycota</taxon>
        <taxon>Glomeromycotina</taxon>
        <taxon>Glomeromycetes</taxon>
        <taxon>Diversisporales</taxon>
        <taxon>Gigasporaceae</taxon>
        <taxon>Gigaspora</taxon>
    </lineage>
</organism>
<accession>A0ABN7W448</accession>